<feature type="transmembrane region" description="Helical" evidence="2">
    <location>
        <begin position="20"/>
        <end position="37"/>
    </location>
</feature>
<name>A0AAX3Y5X6_RHOOP</name>
<dbReference type="RefSeq" id="WP_133984294.1">
    <property type="nucleotide sequence ID" value="NZ_CP110469.1"/>
</dbReference>
<keyword evidence="5" id="KW-1185">Reference proteome</keyword>
<accession>A0AAX3Y5X6</accession>
<reference evidence="3" key="1">
    <citation type="submission" date="2022-12" db="EMBL/GenBank/DDBJ databases">
        <authorList>
            <person name="Krivoruchko A.V."/>
            <person name="Elkin A."/>
        </authorList>
    </citation>
    <scope>NUCLEOTIDE SEQUENCE</scope>
    <source>
        <strain evidence="3">IEGM 249</strain>
    </source>
</reference>
<feature type="transmembrane region" description="Helical" evidence="2">
    <location>
        <begin position="44"/>
        <end position="61"/>
    </location>
</feature>
<gene>
    <name evidence="3" type="ORF">O4328_22000</name>
    <name evidence="4" type="ORF">Q5707_22940</name>
</gene>
<proteinExistence type="predicted"/>
<evidence type="ECO:0000313" key="6">
    <source>
        <dbReference type="Proteomes" id="UP001231166"/>
    </source>
</evidence>
<dbReference type="Proteomes" id="UP001066327">
    <property type="component" value="Unassembled WGS sequence"/>
</dbReference>
<organism evidence="4 6">
    <name type="scientific">Rhodococcus opacus</name>
    <name type="common">Nocardia opaca</name>
    <dbReference type="NCBI Taxonomy" id="37919"/>
    <lineage>
        <taxon>Bacteria</taxon>
        <taxon>Bacillati</taxon>
        <taxon>Actinomycetota</taxon>
        <taxon>Actinomycetes</taxon>
        <taxon>Mycobacteriales</taxon>
        <taxon>Nocardiaceae</taxon>
        <taxon>Rhodococcus</taxon>
    </lineage>
</organism>
<feature type="transmembrane region" description="Helical" evidence="2">
    <location>
        <begin position="159"/>
        <end position="179"/>
    </location>
</feature>
<evidence type="ECO:0000256" key="1">
    <source>
        <dbReference type="SAM" id="MobiDB-lite"/>
    </source>
</evidence>
<dbReference type="AlphaFoldDB" id="A0AAX3Y5X6"/>
<evidence type="ECO:0000313" key="3">
    <source>
        <dbReference type="EMBL" id="MCZ4586324.1"/>
    </source>
</evidence>
<feature type="transmembrane region" description="Helical" evidence="2">
    <location>
        <begin position="117"/>
        <end position="139"/>
    </location>
</feature>
<feature type="region of interest" description="Disordered" evidence="1">
    <location>
        <begin position="251"/>
        <end position="272"/>
    </location>
</feature>
<evidence type="ECO:0008006" key="7">
    <source>
        <dbReference type="Google" id="ProtNLM"/>
    </source>
</evidence>
<feature type="transmembrane region" description="Helical" evidence="2">
    <location>
        <begin position="222"/>
        <end position="244"/>
    </location>
</feature>
<feature type="compositionally biased region" description="Low complexity" evidence="1">
    <location>
        <begin position="251"/>
        <end position="261"/>
    </location>
</feature>
<protein>
    <recommendedName>
        <fullName evidence="7">Carotenoid biosynthesis protein</fullName>
    </recommendedName>
</protein>
<feature type="transmembrane region" description="Helical" evidence="2">
    <location>
        <begin position="86"/>
        <end position="105"/>
    </location>
</feature>
<keyword evidence="2" id="KW-1133">Transmembrane helix</keyword>
<feature type="transmembrane region" description="Helical" evidence="2">
    <location>
        <begin position="191"/>
        <end position="216"/>
    </location>
</feature>
<evidence type="ECO:0000256" key="2">
    <source>
        <dbReference type="SAM" id="Phobius"/>
    </source>
</evidence>
<evidence type="ECO:0000313" key="5">
    <source>
        <dbReference type="Proteomes" id="UP001066327"/>
    </source>
</evidence>
<sequence>MTFDRPIYGLSPGSQLAAEVVFGLGALLALVYCAWLARKEGKIWPLMVWISGAVMTLWEPMQNIVTHVSYPEIGQHTAFEIYDLKMPVYLVLLYVTYFGITVPWLMKKIEEGVTVKWLMKMYFGLVMFAAAFEPIPVHVMDWYRYYGENQPLKFFGIPIWWFFVNAMVIIGVAMIFAVVRKYVLTADWQSVVFIPAGLLVCGGLHHSAGIPVYTAIGSEWTSAATIPLSLVTCGLAIAWVYLLARLVASPSTATPAPSATDAADRTDGPVRA</sequence>
<dbReference type="EMBL" id="JAPWIS010000011">
    <property type="protein sequence ID" value="MCZ4586324.1"/>
    <property type="molecule type" value="Genomic_DNA"/>
</dbReference>
<dbReference type="Proteomes" id="UP001231166">
    <property type="component" value="Chromosome"/>
</dbReference>
<reference evidence="4" key="2">
    <citation type="submission" date="2023-07" db="EMBL/GenBank/DDBJ databases">
        <title>Genomic analysis of Rhodococcus opacus VOC-14 with glycol ethers degradation activity.</title>
        <authorList>
            <person name="Narkevich D.A."/>
            <person name="Hlushen A.M."/>
            <person name="Akhremchuk A.E."/>
            <person name="Sikolenko M.A."/>
            <person name="Valentovich L.N."/>
        </authorList>
    </citation>
    <scope>NUCLEOTIDE SEQUENCE</scope>
    <source>
        <strain evidence="4">VOC-14</strain>
    </source>
</reference>
<keyword evidence="2" id="KW-0812">Transmembrane</keyword>
<dbReference type="EMBL" id="CP130953">
    <property type="protein sequence ID" value="WLF44777.1"/>
    <property type="molecule type" value="Genomic_DNA"/>
</dbReference>
<keyword evidence="2" id="KW-0472">Membrane</keyword>
<feature type="compositionally biased region" description="Basic and acidic residues" evidence="1">
    <location>
        <begin position="262"/>
        <end position="272"/>
    </location>
</feature>
<evidence type="ECO:0000313" key="4">
    <source>
        <dbReference type="EMBL" id="WLF44777.1"/>
    </source>
</evidence>